<keyword evidence="1" id="KW-0812">Transmembrane</keyword>
<organism evidence="2">
    <name type="scientific">Mesocestoides corti</name>
    <name type="common">Flatworm</name>
    <dbReference type="NCBI Taxonomy" id="53468"/>
    <lineage>
        <taxon>Eukaryota</taxon>
        <taxon>Metazoa</taxon>
        <taxon>Spiralia</taxon>
        <taxon>Lophotrochozoa</taxon>
        <taxon>Platyhelminthes</taxon>
        <taxon>Cestoda</taxon>
        <taxon>Eucestoda</taxon>
        <taxon>Cyclophyllidea</taxon>
        <taxon>Mesocestoididae</taxon>
        <taxon>Mesocestoides</taxon>
    </lineage>
</organism>
<evidence type="ECO:0000313" key="2">
    <source>
        <dbReference type="WBParaSite" id="MCU_008822-RA"/>
    </source>
</evidence>
<keyword evidence="1" id="KW-1133">Transmembrane helix</keyword>
<keyword evidence="1" id="KW-0472">Membrane</keyword>
<feature type="transmembrane region" description="Helical" evidence="1">
    <location>
        <begin position="39"/>
        <end position="57"/>
    </location>
</feature>
<evidence type="ECO:0000256" key="1">
    <source>
        <dbReference type="SAM" id="Phobius"/>
    </source>
</evidence>
<protein>
    <submittedName>
        <fullName evidence="2">Conserved plasma membrane protein</fullName>
    </submittedName>
</protein>
<dbReference type="WBParaSite" id="MCU_008822-RA">
    <property type="protein sequence ID" value="MCU_008822-RA"/>
    <property type="gene ID" value="MCU_008822"/>
</dbReference>
<reference evidence="2" key="1">
    <citation type="submission" date="2019-11" db="UniProtKB">
        <authorList>
            <consortium name="WormBaseParasite"/>
        </authorList>
    </citation>
    <scope>IDENTIFICATION</scope>
</reference>
<feature type="transmembrane region" description="Helical" evidence="1">
    <location>
        <begin position="92"/>
        <end position="114"/>
    </location>
</feature>
<sequence length="169" mass="19437">MSQVEVCGSDVVRLMADLKDWEKLFVQFECVLTWEKPLVLLYTFISITVFYAFLWLFEPPLLVSLGCLTLTFSLWFYFGPKFALNAIVTAEILTYNYDGILIAYILTICALLTPGIRHTGVIRIFYLVVKKSLRFIWRIISQLILFLYRLIPATSRDSGQLTEGAAMTK</sequence>
<feature type="transmembrane region" description="Helical" evidence="1">
    <location>
        <begin position="135"/>
        <end position="151"/>
    </location>
</feature>
<accession>A0A5K3FIN5</accession>
<feature type="transmembrane region" description="Helical" evidence="1">
    <location>
        <begin position="62"/>
        <end position="80"/>
    </location>
</feature>
<dbReference type="AlphaFoldDB" id="A0A5K3FIN5"/>
<name>A0A5K3FIN5_MESCO</name>
<proteinExistence type="predicted"/>